<dbReference type="OrthoDB" id="204883at2759"/>
<dbReference type="RefSeq" id="XP_013237451.1">
    <property type="nucleotide sequence ID" value="XM_013381997.1"/>
</dbReference>
<evidence type="ECO:0000256" key="6">
    <source>
        <dbReference type="ARBA" id="ARBA00022840"/>
    </source>
</evidence>
<evidence type="ECO:0000259" key="11">
    <source>
        <dbReference type="PROSITE" id="PS50011"/>
    </source>
</evidence>
<dbReference type="GO" id="GO:0005737">
    <property type="term" value="C:cytoplasm"/>
    <property type="evidence" value="ECO:0007669"/>
    <property type="project" value="TreeGrafter"/>
</dbReference>
<dbReference type="Pfam" id="PF00069">
    <property type="entry name" value="Pkinase"/>
    <property type="match status" value="2"/>
</dbReference>
<keyword evidence="13" id="KW-1185">Reference proteome</keyword>
<dbReference type="AlphaFoldDB" id="A0A098VPV6"/>
<dbReference type="PANTHER" id="PTHR47634">
    <property type="entry name" value="PROTEIN KINASE DOMAIN-CONTAINING PROTEIN-RELATED"/>
    <property type="match status" value="1"/>
</dbReference>
<comment type="catalytic activity">
    <reaction evidence="7">
        <text>L-threonyl-[protein] + ATP = O-phospho-L-threonyl-[protein] + ADP + H(+)</text>
        <dbReference type="Rhea" id="RHEA:46608"/>
        <dbReference type="Rhea" id="RHEA-COMP:11060"/>
        <dbReference type="Rhea" id="RHEA-COMP:11605"/>
        <dbReference type="ChEBI" id="CHEBI:15378"/>
        <dbReference type="ChEBI" id="CHEBI:30013"/>
        <dbReference type="ChEBI" id="CHEBI:30616"/>
        <dbReference type="ChEBI" id="CHEBI:61977"/>
        <dbReference type="ChEBI" id="CHEBI:456216"/>
        <dbReference type="EC" id="2.7.11.1"/>
    </reaction>
</comment>
<dbReference type="GeneID" id="25260115"/>
<sequence length="653" mass="72951">MPLPPQGTKESSRPPTETMTPPKSLSQLSRKDLEQLIPHMNDIDAKYEKISQIGEGTYGKVFKGAVKNPIGAQQYVAMKKVRMECEKEGFPITATREIKILSSIAHKNIIQLIEIVTSKESVYMVFDYMEYDLAALISQAATELQIRHVKYLIREVLEAMAYLHENKILHRDIKSTYSDRLLIIGSNVLLSRKGIVKLADFGLARSFAKSQMTHMTNRVITLWYRPPELLLGSSTYDSSITSGGMAIEISPLSGIHRNIAADGNLFRSRKRRLSSGLVRLPHSCGAAVEQVDPPSEGVSAQSFRSKAQRDWIVRARLRVRRFVLANGAHKEDLRQSSIATPLLPGGAAACAAGRVSMRLIISGRLPFIEGDWHEFEVKKNTKRARRPDGDDQITINVDSILSEDEQEDQEDYKRGGYHPVKNGDLYHNQRYRVLKKLGWGHFSTVWFALDTVTSSFVALKIVKSDKRYADAAFDEIELLERASGKKGARNHRPACPSTCNPAQGGQRVVKLLNHFTIKGPHGERNACLGLFFVDICMVFEVLGHNLLKLIKEYDYKGIPIATVKKIAVDVLNGLDYLHSVCGIIHTDLKPENVLLCLDGESIDALATSSGLSKSEYKRKTEHPFPATCSGLLNDVRLVFSLTPGLNKTLMRFL</sequence>
<dbReference type="GO" id="GO:0050684">
    <property type="term" value="P:regulation of mRNA processing"/>
    <property type="evidence" value="ECO:0007669"/>
    <property type="project" value="TreeGrafter"/>
</dbReference>
<name>A0A098VPV6_9MICR</name>
<dbReference type="InterPro" id="IPR017441">
    <property type="entry name" value="Protein_kinase_ATP_BS"/>
</dbReference>
<protein>
    <recommendedName>
        <fullName evidence="1">non-specific serine/threonine protein kinase</fullName>
        <ecNumber evidence="1">2.7.11.1</ecNumber>
    </recommendedName>
</protein>
<keyword evidence="2" id="KW-0723">Serine/threonine-protein kinase</keyword>
<keyword evidence="4 9" id="KW-0547">Nucleotide-binding</keyword>
<evidence type="ECO:0000256" key="5">
    <source>
        <dbReference type="ARBA" id="ARBA00022777"/>
    </source>
</evidence>
<accession>A0A098VPV6</accession>
<evidence type="ECO:0000256" key="10">
    <source>
        <dbReference type="SAM" id="MobiDB-lite"/>
    </source>
</evidence>
<evidence type="ECO:0000256" key="2">
    <source>
        <dbReference type="ARBA" id="ARBA00022527"/>
    </source>
</evidence>
<comment type="catalytic activity">
    <reaction evidence="8">
        <text>L-seryl-[protein] + ATP = O-phospho-L-seryl-[protein] + ADP + H(+)</text>
        <dbReference type="Rhea" id="RHEA:17989"/>
        <dbReference type="Rhea" id="RHEA-COMP:9863"/>
        <dbReference type="Rhea" id="RHEA-COMP:11604"/>
        <dbReference type="ChEBI" id="CHEBI:15378"/>
        <dbReference type="ChEBI" id="CHEBI:29999"/>
        <dbReference type="ChEBI" id="CHEBI:30616"/>
        <dbReference type="ChEBI" id="CHEBI:83421"/>
        <dbReference type="ChEBI" id="CHEBI:456216"/>
        <dbReference type="EC" id="2.7.11.1"/>
    </reaction>
</comment>
<dbReference type="Gene3D" id="1.10.510.10">
    <property type="entry name" value="Transferase(Phosphotransferase) domain 1"/>
    <property type="match status" value="2"/>
</dbReference>
<dbReference type="EC" id="2.7.11.1" evidence="1"/>
<evidence type="ECO:0000256" key="7">
    <source>
        <dbReference type="ARBA" id="ARBA00047899"/>
    </source>
</evidence>
<dbReference type="GO" id="GO:0000245">
    <property type="term" value="P:spliceosomal complex assembly"/>
    <property type="evidence" value="ECO:0007669"/>
    <property type="project" value="TreeGrafter"/>
</dbReference>
<keyword evidence="3" id="KW-0808">Transferase</keyword>
<dbReference type="InterPro" id="IPR051334">
    <property type="entry name" value="SRPK"/>
</dbReference>
<organism evidence="12 13">
    <name type="scientific">Mitosporidium daphniae</name>
    <dbReference type="NCBI Taxonomy" id="1485682"/>
    <lineage>
        <taxon>Eukaryota</taxon>
        <taxon>Fungi</taxon>
        <taxon>Fungi incertae sedis</taxon>
        <taxon>Microsporidia</taxon>
        <taxon>Mitosporidium</taxon>
    </lineage>
</organism>
<dbReference type="GO" id="GO:0005634">
    <property type="term" value="C:nucleus"/>
    <property type="evidence" value="ECO:0007669"/>
    <property type="project" value="TreeGrafter"/>
</dbReference>
<evidence type="ECO:0000256" key="3">
    <source>
        <dbReference type="ARBA" id="ARBA00022679"/>
    </source>
</evidence>
<comment type="caution">
    <text evidence="12">The sequence shown here is derived from an EMBL/GenBank/DDBJ whole genome shotgun (WGS) entry which is preliminary data.</text>
</comment>
<evidence type="ECO:0000313" key="12">
    <source>
        <dbReference type="EMBL" id="KGG51000.1"/>
    </source>
</evidence>
<dbReference type="PROSITE" id="PS00107">
    <property type="entry name" value="PROTEIN_KINASE_ATP"/>
    <property type="match status" value="2"/>
</dbReference>
<dbReference type="PROSITE" id="PS00108">
    <property type="entry name" value="PROTEIN_KINASE_ST"/>
    <property type="match status" value="1"/>
</dbReference>
<dbReference type="GO" id="GO:0004674">
    <property type="term" value="F:protein serine/threonine kinase activity"/>
    <property type="evidence" value="ECO:0007669"/>
    <property type="project" value="UniProtKB-KW"/>
</dbReference>
<evidence type="ECO:0000256" key="1">
    <source>
        <dbReference type="ARBA" id="ARBA00012513"/>
    </source>
</evidence>
<dbReference type="PROSITE" id="PS50011">
    <property type="entry name" value="PROTEIN_KINASE_DOM"/>
    <property type="match status" value="2"/>
</dbReference>
<gene>
    <name evidence="12" type="ORF">DI09_48p60</name>
</gene>
<feature type="domain" description="Protein kinase" evidence="11">
    <location>
        <begin position="47"/>
        <end position="368"/>
    </location>
</feature>
<dbReference type="HOGENOM" id="CLU_419820_0_0_1"/>
<feature type="binding site" evidence="9">
    <location>
        <position position="79"/>
    </location>
    <ligand>
        <name>ATP</name>
        <dbReference type="ChEBI" id="CHEBI:30616"/>
    </ligand>
</feature>
<reference evidence="12 13" key="1">
    <citation type="submission" date="2014-04" db="EMBL/GenBank/DDBJ databases">
        <title>A new species of microsporidia sheds light on the evolution of extreme parasitism.</title>
        <authorList>
            <person name="Haag K.L."/>
            <person name="James T.Y."/>
            <person name="Larsson R."/>
            <person name="Schaer T.M."/>
            <person name="Refardt D."/>
            <person name="Pombert J.-F."/>
            <person name="Ebert D."/>
        </authorList>
    </citation>
    <scope>NUCLEOTIDE SEQUENCE [LARGE SCALE GENOMIC DNA]</scope>
    <source>
        <strain evidence="12 13">UGP3</strain>
        <tissue evidence="12">Spores</tissue>
    </source>
</reference>
<feature type="binding site" evidence="9">
    <location>
        <position position="460"/>
    </location>
    <ligand>
        <name>ATP</name>
        <dbReference type="ChEBI" id="CHEBI:30616"/>
    </ligand>
</feature>
<dbReference type="GO" id="GO:0005524">
    <property type="term" value="F:ATP binding"/>
    <property type="evidence" value="ECO:0007669"/>
    <property type="project" value="UniProtKB-UniRule"/>
</dbReference>
<feature type="compositionally biased region" description="Polar residues" evidence="10">
    <location>
        <begin position="13"/>
        <end position="28"/>
    </location>
</feature>
<feature type="region of interest" description="Disordered" evidence="10">
    <location>
        <begin position="1"/>
        <end position="28"/>
    </location>
</feature>
<keyword evidence="5 12" id="KW-0418">Kinase</keyword>
<dbReference type="SMART" id="SM00220">
    <property type="entry name" value="S_TKc"/>
    <property type="match status" value="1"/>
</dbReference>
<evidence type="ECO:0000256" key="8">
    <source>
        <dbReference type="ARBA" id="ARBA00048679"/>
    </source>
</evidence>
<dbReference type="Gene3D" id="3.30.200.20">
    <property type="entry name" value="Phosphorylase Kinase, domain 1"/>
    <property type="match status" value="2"/>
</dbReference>
<dbReference type="Proteomes" id="UP000029725">
    <property type="component" value="Unassembled WGS sequence"/>
</dbReference>
<evidence type="ECO:0000256" key="9">
    <source>
        <dbReference type="PROSITE-ProRule" id="PRU10141"/>
    </source>
</evidence>
<dbReference type="InterPro" id="IPR008271">
    <property type="entry name" value="Ser/Thr_kinase_AS"/>
</dbReference>
<dbReference type="VEuPathDB" id="MicrosporidiaDB:DI09_48p60"/>
<dbReference type="SUPFAM" id="SSF56112">
    <property type="entry name" value="Protein kinase-like (PK-like)"/>
    <property type="match status" value="2"/>
</dbReference>
<dbReference type="PANTHER" id="PTHR47634:SF9">
    <property type="entry name" value="PROTEIN KINASE DOMAIN-CONTAINING PROTEIN-RELATED"/>
    <property type="match status" value="1"/>
</dbReference>
<feature type="domain" description="Protein kinase" evidence="11">
    <location>
        <begin position="431"/>
        <end position="653"/>
    </location>
</feature>
<keyword evidence="6 9" id="KW-0067">ATP-binding</keyword>
<evidence type="ECO:0000313" key="13">
    <source>
        <dbReference type="Proteomes" id="UP000029725"/>
    </source>
</evidence>
<evidence type="ECO:0000256" key="4">
    <source>
        <dbReference type="ARBA" id="ARBA00022741"/>
    </source>
</evidence>
<dbReference type="InterPro" id="IPR000719">
    <property type="entry name" value="Prot_kinase_dom"/>
</dbReference>
<dbReference type="EMBL" id="JMKJ01000432">
    <property type="protein sequence ID" value="KGG51000.1"/>
    <property type="molecule type" value="Genomic_DNA"/>
</dbReference>
<proteinExistence type="predicted"/>
<dbReference type="InterPro" id="IPR011009">
    <property type="entry name" value="Kinase-like_dom_sf"/>
</dbReference>